<evidence type="ECO:0000256" key="2">
    <source>
        <dbReference type="ARBA" id="ARBA00010617"/>
    </source>
</evidence>
<evidence type="ECO:0000256" key="1">
    <source>
        <dbReference type="ARBA" id="ARBA00001971"/>
    </source>
</evidence>
<dbReference type="OrthoDB" id="1470350at2759"/>
<comment type="caution">
    <text evidence="8">The sequence shown here is derived from an EMBL/GenBank/DDBJ whole genome shotgun (WGS) entry which is preliminary data.</text>
</comment>
<keyword evidence="4 6" id="KW-0479">Metal-binding</keyword>
<dbReference type="InterPro" id="IPR050529">
    <property type="entry name" value="CYP450_sterol_14alpha_dmase"/>
</dbReference>
<dbReference type="SUPFAM" id="SSF48264">
    <property type="entry name" value="Cytochrome P450"/>
    <property type="match status" value="1"/>
</dbReference>
<dbReference type="GO" id="GO:0016705">
    <property type="term" value="F:oxidoreductase activity, acting on paired donors, with incorporation or reduction of molecular oxygen"/>
    <property type="evidence" value="ECO:0007669"/>
    <property type="project" value="InterPro"/>
</dbReference>
<dbReference type="AlphaFoldDB" id="A0A7C8I0M0"/>
<dbReference type="Pfam" id="PF00067">
    <property type="entry name" value="p450"/>
    <property type="match status" value="1"/>
</dbReference>
<keyword evidence="3 6" id="KW-0349">Heme</keyword>
<keyword evidence="5 6" id="KW-0408">Iron</keyword>
<keyword evidence="9" id="KW-1185">Reference proteome</keyword>
<dbReference type="GO" id="GO:0020037">
    <property type="term" value="F:heme binding"/>
    <property type="evidence" value="ECO:0007669"/>
    <property type="project" value="InterPro"/>
</dbReference>
<comment type="cofactor">
    <cofactor evidence="1 6">
        <name>heme</name>
        <dbReference type="ChEBI" id="CHEBI:30413"/>
    </cofactor>
</comment>
<evidence type="ECO:0000313" key="8">
    <source>
        <dbReference type="EMBL" id="KAF2867537.1"/>
    </source>
</evidence>
<protein>
    <submittedName>
        <fullName evidence="8">Cytochrome P450</fullName>
    </submittedName>
</protein>
<dbReference type="GO" id="GO:0005506">
    <property type="term" value="F:iron ion binding"/>
    <property type="evidence" value="ECO:0007669"/>
    <property type="project" value="InterPro"/>
</dbReference>
<dbReference type="PRINTS" id="PR00465">
    <property type="entry name" value="EP450IV"/>
</dbReference>
<name>A0A7C8I0M0_9PLEO</name>
<dbReference type="EMBL" id="JAADJZ010000023">
    <property type="protein sequence ID" value="KAF2867537.1"/>
    <property type="molecule type" value="Genomic_DNA"/>
</dbReference>
<sequence>MLETNKNRTNGGNQRPVRLDLITEPVYLVQGKRHISSLWKVSAKSRSLALHNMLFTNWFGMSAKTTSKYMEDDSGYGRKSHPSSIVKPQNRMDRLSHAVFKDVLSGPDSAGVCSRFTAGLCERLVSLDISDNWRHMRDFEAFIELHMTPPNTESLWGAHLTRDSSFNKDFWGFNNSLHYFSMRLPRWLIPQTYARRDRMLKAFRQWQFHGRKNNVAPWEEDEYNPQYWGSRLIRKWQKEFLRMDDANENDLASVHLTFSWAANTNVVPSAFWAVLDIFRRPQLLAQLRQRLPVVHSTAELLELFSIAEKKARICADPLLQSIYAETLRLRVHAYALRRFLHDHVDLDGWTIPQDRLCLVSSHPAHMHGAEWNTAEGKHPLSEFWPYRFLVQSRDSAEPCSAPSEATGDDMYDGSSWTFSMQGLDGLWIPFGGGPRACPGRHLAKHHMLITMAAMVMLFDVDAQVDEKALRMNELTYGQGTLHPVGKVPFRIRRRV</sequence>
<dbReference type="InterPro" id="IPR002403">
    <property type="entry name" value="Cyt_P450_E_grp-IV"/>
</dbReference>
<dbReference type="GO" id="GO:0008395">
    <property type="term" value="F:steroid hydroxylase activity"/>
    <property type="evidence" value="ECO:0007669"/>
    <property type="project" value="TreeGrafter"/>
</dbReference>
<keyword evidence="7" id="KW-0503">Monooxygenase</keyword>
<dbReference type="InterPro" id="IPR036396">
    <property type="entry name" value="Cyt_P450_sf"/>
</dbReference>
<evidence type="ECO:0000256" key="4">
    <source>
        <dbReference type="ARBA" id="ARBA00022723"/>
    </source>
</evidence>
<dbReference type="Gene3D" id="1.10.630.10">
    <property type="entry name" value="Cytochrome P450"/>
    <property type="match status" value="1"/>
</dbReference>
<evidence type="ECO:0000313" key="9">
    <source>
        <dbReference type="Proteomes" id="UP000481861"/>
    </source>
</evidence>
<proteinExistence type="inferred from homology"/>
<dbReference type="InterPro" id="IPR001128">
    <property type="entry name" value="Cyt_P450"/>
</dbReference>
<evidence type="ECO:0000256" key="6">
    <source>
        <dbReference type="PIRSR" id="PIRSR602403-1"/>
    </source>
</evidence>
<keyword evidence="7" id="KW-0560">Oxidoreductase</keyword>
<evidence type="ECO:0000256" key="7">
    <source>
        <dbReference type="RuleBase" id="RU000461"/>
    </source>
</evidence>
<feature type="binding site" description="axial binding residue" evidence="6">
    <location>
        <position position="437"/>
    </location>
    <ligand>
        <name>heme</name>
        <dbReference type="ChEBI" id="CHEBI:30413"/>
    </ligand>
    <ligandPart>
        <name>Fe</name>
        <dbReference type="ChEBI" id="CHEBI:18248"/>
    </ligandPart>
</feature>
<dbReference type="InterPro" id="IPR017972">
    <property type="entry name" value="Cyt_P450_CS"/>
</dbReference>
<reference evidence="8 9" key="1">
    <citation type="submission" date="2020-01" db="EMBL/GenBank/DDBJ databases">
        <authorList>
            <consortium name="DOE Joint Genome Institute"/>
            <person name="Haridas S."/>
            <person name="Albert R."/>
            <person name="Binder M."/>
            <person name="Bloem J."/>
            <person name="Labutti K."/>
            <person name="Salamov A."/>
            <person name="Andreopoulos B."/>
            <person name="Baker S.E."/>
            <person name="Barry K."/>
            <person name="Bills G."/>
            <person name="Bluhm B.H."/>
            <person name="Cannon C."/>
            <person name="Castanera R."/>
            <person name="Culley D.E."/>
            <person name="Daum C."/>
            <person name="Ezra D."/>
            <person name="Gonzalez J.B."/>
            <person name="Henrissat B."/>
            <person name="Kuo A."/>
            <person name="Liang C."/>
            <person name="Lipzen A."/>
            <person name="Lutzoni F."/>
            <person name="Magnuson J."/>
            <person name="Mondo S."/>
            <person name="Nolan M."/>
            <person name="Ohm R."/>
            <person name="Pangilinan J."/>
            <person name="Park H.-J.H."/>
            <person name="Ramirez L."/>
            <person name="Alfaro M."/>
            <person name="Sun H."/>
            <person name="Tritt A."/>
            <person name="Yoshinaga Y."/>
            <person name="Zwiers L.-H.L."/>
            <person name="Turgeon B.G."/>
            <person name="Goodwin S.B."/>
            <person name="Spatafora J.W."/>
            <person name="Crous P.W."/>
            <person name="Grigoriev I.V."/>
        </authorList>
    </citation>
    <scope>NUCLEOTIDE SEQUENCE [LARGE SCALE GENOMIC DNA]</scope>
    <source>
        <strain evidence="8 9">CBS 611.86</strain>
    </source>
</reference>
<evidence type="ECO:0000256" key="5">
    <source>
        <dbReference type="ARBA" id="ARBA00023004"/>
    </source>
</evidence>
<dbReference type="PANTHER" id="PTHR24304:SF2">
    <property type="entry name" value="24-HYDROXYCHOLESTEROL 7-ALPHA-HYDROXYLASE"/>
    <property type="match status" value="1"/>
</dbReference>
<dbReference type="PANTHER" id="PTHR24304">
    <property type="entry name" value="CYTOCHROME P450 FAMILY 7"/>
    <property type="match status" value="1"/>
</dbReference>
<organism evidence="8 9">
    <name type="scientific">Massariosphaeria phaeospora</name>
    <dbReference type="NCBI Taxonomy" id="100035"/>
    <lineage>
        <taxon>Eukaryota</taxon>
        <taxon>Fungi</taxon>
        <taxon>Dikarya</taxon>
        <taxon>Ascomycota</taxon>
        <taxon>Pezizomycotina</taxon>
        <taxon>Dothideomycetes</taxon>
        <taxon>Pleosporomycetidae</taxon>
        <taxon>Pleosporales</taxon>
        <taxon>Pleosporales incertae sedis</taxon>
        <taxon>Massariosphaeria</taxon>
    </lineage>
</organism>
<gene>
    <name evidence="8" type="ORF">BDV95DRAFT_502860</name>
</gene>
<accession>A0A7C8I0M0</accession>
<dbReference type="PROSITE" id="PS00086">
    <property type="entry name" value="CYTOCHROME_P450"/>
    <property type="match status" value="1"/>
</dbReference>
<evidence type="ECO:0000256" key="3">
    <source>
        <dbReference type="ARBA" id="ARBA00022617"/>
    </source>
</evidence>
<dbReference type="Proteomes" id="UP000481861">
    <property type="component" value="Unassembled WGS sequence"/>
</dbReference>
<comment type="similarity">
    <text evidence="2 7">Belongs to the cytochrome P450 family.</text>
</comment>